<keyword evidence="2" id="KW-0732">Signal</keyword>
<sequence>FPFMLCPPVLMCLLVSFLLVWSTKTVPRAPLAGLSQPEQCGNANLANRSIPTKQTMGGPAKTSSAPPC</sequence>
<evidence type="ECO:0000256" key="2">
    <source>
        <dbReference type="SAM" id="SignalP"/>
    </source>
</evidence>
<evidence type="ECO:0000313" key="3">
    <source>
        <dbReference type="EMBL" id="CEK87695.1"/>
    </source>
</evidence>
<feature type="chain" id="PRO_5002113432" evidence="2">
    <location>
        <begin position="23"/>
        <end position="68"/>
    </location>
</feature>
<accession>A0A0B7B6E4</accession>
<feature type="non-terminal residue" evidence="3">
    <location>
        <position position="68"/>
    </location>
</feature>
<reference evidence="3" key="1">
    <citation type="submission" date="2014-12" db="EMBL/GenBank/DDBJ databases">
        <title>Insight into the proteome of Arion vulgaris.</title>
        <authorList>
            <person name="Aradska J."/>
            <person name="Bulat T."/>
            <person name="Smidak R."/>
            <person name="Sarate P."/>
            <person name="Gangsoo J."/>
            <person name="Sialana F."/>
            <person name="Bilban M."/>
            <person name="Lubec G."/>
        </authorList>
    </citation>
    <scope>NUCLEOTIDE SEQUENCE</scope>
    <source>
        <tissue evidence="3">Skin</tissue>
    </source>
</reference>
<proteinExistence type="predicted"/>
<gene>
    <name evidence="3" type="primary">ORF160864</name>
</gene>
<evidence type="ECO:0000256" key="1">
    <source>
        <dbReference type="SAM" id="MobiDB-lite"/>
    </source>
</evidence>
<feature type="non-terminal residue" evidence="3">
    <location>
        <position position="1"/>
    </location>
</feature>
<protein>
    <submittedName>
        <fullName evidence="3">Uncharacterized protein</fullName>
    </submittedName>
</protein>
<organism evidence="3">
    <name type="scientific">Arion vulgaris</name>
    <dbReference type="NCBI Taxonomy" id="1028688"/>
    <lineage>
        <taxon>Eukaryota</taxon>
        <taxon>Metazoa</taxon>
        <taxon>Spiralia</taxon>
        <taxon>Lophotrochozoa</taxon>
        <taxon>Mollusca</taxon>
        <taxon>Gastropoda</taxon>
        <taxon>Heterobranchia</taxon>
        <taxon>Euthyneura</taxon>
        <taxon>Panpulmonata</taxon>
        <taxon>Eupulmonata</taxon>
        <taxon>Stylommatophora</taxon>
        <taxon>Helicina</taxon>
        <taxon>Arionoidea</taxon>
        <taxon>Arionidae</taxon>
        <taxon>Arion</taxon>
    </lineage>
</organism>
<feature type="region of interest" description="Disordered" evidence="1">
    <location>
        <begin position="40"/>
        <end position="68"/>
    </location>
</feature>
<name>A0A0B7B6E4_9EUPU</name>
<dbReference type="EMBL" id="HACG01040830">
    <property type="protein sequence ID" value="CEK87695.1"/>
    <property type="molecule type" value="Transcribed_RNA"/>
</dbReference>
<feature type="signal peptide" evidence="2">
    <location>
        <begin position="1"/>
        <end position="22"/>
    </location>
</feature>
<dbReference type="AlphaFoldDB" id="A0A0B7B6E4"/>